<dbReference type="EMBL" id="UYSG01001307">
    <property type="protein sequence ID" value="VDL40603.1"/>
    <property type="molecule type" value="Genomic_DNA"/>
</dbReference>
<reference evidence="3" key="1">
    <citation type="submission" date="2017-02" db="UniProtKB">
        <authorList>
            <consortium name="WormBaseParasite"/>
        </authorList>
    </citation>
    <scope>IDENTIFICATION</scope>
</reference>
<dbReference type="WBParaSite" id="HDID_0000390201-mRNA-1">
    <property type="protein sequence ID" value="HDID_0000390201-mRNA-1"/>
    <property type="gene ID" value="HDID_0000390201"/>
</dbReference>
<organism evidence="3">
    <name type="scientific">Hymenolepis diminuta</name>
    <name type="common">Rat tapeworm</name>
    <dbReference type="NCBI Taxonomy" id="6216"/>
    <lineage>
        <taxon>Eukaryota</taxon>
        <taxon>Metazoa</taxon>
        <taxon>Spiralia</taxon>
        <taxon>Lophotrochozoa</taxon>
        <taxon>Platyhelminthes</taxon>
        <taxon>Cestoda</taxon>
        <taxon>Eucestoda</taxon>
        <taxon>Cyclophyllidea</taxon>
        <taxon>Hymenolepididae</taxon>
        <taxon>Hymenolepis</taxon>
    </lineage>
</organism>
<accession>A0A0R3SG89</accession>
<proteinExistence type="predicted"/>
<name>A0A0R3SG89_HYMDI</name>
<evidence type="ECO:0000313" key="2">
    <source>
        <dbReference type="Proteomes" id="UP000274504"/>
    </source>
</evidence>
<gene>
    <name evidence="1" type="ORF">HDID_LOCUS3900</name>
</gene>
<protein>
    <submittedName>
        <fullName evidence="3">Alpha/beta hydrolase</fullName>
    </submittedName>
</protein>
<dbReference type="Proteomes" id="UP000274504">
    <property type="component" value="Unassembled WGS sequence"/>
</dbReference>
<evidence type="ECO:0000313" key="3">
    <source>
        <dbReference type="WBParaSite" id="HDID_0000390201-mRNA-1"/>
    </source>
</evidence>
<dbReference type="AlphaFoldDB" id="A0A0R3SG89"/>
<sequence>MLAAVSIKLILLPVKKINGMDFIRSLVRWLQRYGSEIYRFDCRFYNGGLMPDVASDDPDKHRCYYSSYFSGMLLRQNIRVETLAM</sequence>
<reference evidence="1 2" key="2">
    <citation type="submission" date="2018-11" db="EMBL/GenBank/DDBJ databases">
        <authorList>
            <consortium name="Pathogen Informatics"/>
        </authorList>
    </citation>
    <scope>NUCLEOTIDE SEQUENCE [LARGE SCALE GENOMIC DNA]</scope>
</reference>
<evidence type="ECO:0000313" key="1">
    <source>
        <dbReference type="EMBL" id="VDL40603.1"/>
    </source>
</evidence>